<dbReference type="Proteomes" id="UP000033140">
    <property type="component" value="Unassembled WGS sequence"/>
</dbReference>
<dbReference type="AlphaFoldDB" id="A0A0E9ND69"/>
<name>A0A0E9ND69_SAICN</name>
<comment type="caution">
    <text evidence="1">The sequence shown here is derived from an EMBL/GenBank/DDBJ whole genome shotgun (WGS) entry which is preliminary data.</text>
</comment>
<keyword evidence="2" id="KW-1185">Reference proteome</keyword>
<protein>
    <submittedName>
        <fullName evidence="1">Uncharacterized protein</fullName>
    </submittedName>
</protein>
<sequence length="165" mass="18651">MVRVLSLPTLSILLNQQLPYLIFSTSKTHTRSPTAQEIFGLELALVSAAPYKPVLRTYTSIETLADSKGPKCPNNTFKDAKAAKAREDQYRDEVAVPDLADWDWLSQQQVLHITYDPEYRKVYQNWIIEMAEANAKELLNTGQAESGFTVIRIGRPTQAPPRIFV</sequence>
<accession>A0A0E9ND69</accession>
<organism evidence="1 2">
    <name type="scientific">Saitoella complicata (strain BCRC 22490 / CBS 7301 / JCM 7358 / NBRC 10748 / NRRL Y-17804)</name>
    <dbReference type="NCBI Taxonomy" id="698492"/>
    <lineage>
        <taxon>Eukaryota</taxon>
        <taxon>Fungi</taxon>
        <taxon>Dikarya</taxon>
        <taxon>Ascomycota</taxon>
        <taxon>Taphrinomycotina</taxon>
        <taxon>Taphrinomycotina incertae sedis</taxon>
        <taxon>Saitoella</taxon>
    </lineage>
</organism>
<reference evidence="1 2" key="3">
    <citation type="journal article" date="2015" name="Genome Announc.">
        <title>Draft Genome Sequence of the Archiascomycetous Yeast Saitoella complicata.</title>
        <authorList>
            <person name="Yamauchi K."/>
            <person name="Kondo S."/>
            <person name="Hamamoto M."/>
            <person name="Takahashi Y."/>
            <person name="Ogura Y."/>
            <person name="Hayashi T."/>
            <person name="Nishida H."/>
        </authorList>
    </citation>
    <scope>NUCLEOTIDE SEQUENCE [LARGE SCALE GENOMIC DNA]</scope>
    <source>
        <strain evidence="1 2">NRRL Y-17804</strain>
    </source>
</reference>
<proteinExistence type="predicted"/>
<reference evidence="1 2" key="2">
    <citation type="journal article" date="2014" name="J. Gen. Appl. Microbiol.">
        <title>The early diverging ascomycetous budding yeast Saitoella complicata has three histone deacetylases belonging to the Clr6, Hos2, and Rpd3 lineages.</title>
        <authorList>
            <person name="Nishida H."/>
            <person name="Matsumoto T."/>
            <person name="Kondo S."/>
            <person name="Hamamoto M."/>
            <person name="Yoshikawa H."/>
        </authorList>
    </citation>
    <scope>NUCLEOTIDE SEQUENCE [LARGE SCALE GENOMIC DNA]</scope>
    <source>
        <strain evidence="1 2">NRRL Y-17804</strain>
    </source>
</reference>
<reference evidence="1 2" key="1">
    <citation type="journal article" date="2011" name="J. Gen. Appl. Microbiol.">
        <title>Draft genome sequencing of the enigmatic yeast Saitoella complicata.</title>
        <authorList>
            <person name="Nishida H."/>
            <person name="Hamamoto M."/>
            <person name="Sugiyama J."/>
        </authorList>
    </citation>
    <scope>NUCLEOTIDE SEQUENCE [LARGE SCALE GENOMIC DNA]</scope>
    <source>
        <strain evidence="1 2">NRRL Y-17804</strain>
    </source>
</reference>
<evidence type="ECO:0000313" key="1">
    <source>
        <dbReference type="EMBL" id="GAO47748.1"/>
    </source>
</evidence>
<gene>
    <name evidence="1" type="ORF">G7K_1947-t1</name>
</gene>
<dbReference type="EMBL" id="BACD03000010">
    <property type="protein sequence ID" value="GAO47748.1"/>
    <property type="molecule type" value="Genomic_DNA"/>
</dbReference>
<evidence type="ECO:0000313" key="2">
    <source>
        <dbReference type="Proteomes" id="UP000033140"/>
    </source>
</evidence>